<reference evidence="1" key="1">
    <citation type="submission" date="2023-12" db="EMBL/GenBank/DDBJ databases">
        <title>Isolation and Characterisation of Novel Lytic Bacteriophages for therapeutic applications in Prosthetic Joint Infections.</title>
        <authorList>
            <person name="Burton N."/>
            <person name="Melo L.D.R."/>
            <person name="Pearce B."/>
            <person name="Tadesse M.D."/>
            <person name="Vryonis E."/>
            <person name="Sagona A."/>
        </authorList>
    </citation>
    <scope>NUCLEOTIDE SEQUENCE</scope>
</reference>
<organism evidence="1 2">
    <name type="scientific">Staphylococcus phage CF5</name>
    <dbReference type="NCBI Taxonomy" id="3113739"/>
    <lineage>
        <taxon>Viruses</taxon>
        <taxon>Duplodnaviria</taxon>
        <taxon>Heunggongvirae</taxon>
        <taxon>Uroviricota</taxon>
        <taxon>Caudoviricetes</taxon>
        <taxon>Herelleviridae</taxon>
        <taxon>Twortvirinae</taxon>
        <taxon>Silviavirus</taxon>
    </lineage>
</organism>
<evidence type="ECO:0000313" key="2">
    <source>
        <dbReference type="Proteomes" id="UP001432109"/>
    </source>
</evidence>
<dbReference type="Proteomes" id="UP001432109">
    <property type="component" value="Segment"/>
</dbReference>
<name>A0AAX4J703_9CAUD</name>
<dbReference type="EMBL" id="PP034390">
    <property type="protein sequence ID" value="WRW34668.1"/>
    <property type="molecule type" value="Genomic_DNA"/>
</dbReference>
<proteinExistence type="predicted"/>
<accession>A0AAX4J703</accession>
<evidence type="ECO:0000313" key="1">
    <source>
        <dbReference type="EMBL" id="WRW34668.1"/>
    </source>
</evidence>
<gene>
    <name evidence="1" type="ORF">CF5_0031</name>
</gene>
<protein>
    <submittedName>
        <fullName evidence="1">Uncharacterized protein</fullName>
    </submittedName>
</protein>
<sequence>MYIIYEVIEELSENDLEYQYVRGKTLGYTKDKEVAEYYKNNYEDKYGNTCNYDSINGGELTIKELQEQMDYYTTTWYFNIKRFNGYFKLSSIECSSNLLLHDINKKDNLTSGDNIDIDKYSKNLLNFKVTKYSDNEIKTDVIYSIENYYQSVLTTALRVLKENGVKDTKTVIKTLGKIK</sequence>